<evidence type="ECO:0000313" key="5">
    <source>
        <dbReference type="Proteomes" id="UP001152622"/>
    </source>
</evidence>
<reference evidence="4" key="1">
    <citation type="journal article" date="2023" name="Science">
        <title>Genome structures resolve the early diversification of teleost fishes.</title>
        <authorList>
            <person name="Parey E."/>
            <person name="Louis A."/>
            <person name="Montfort J."/>
            <person name="Bouchez O."/>
            <person name="Roques C."/>
            <person name="Iampietro C."/>
            <person name="Lluch J."/>
            <person name="Castinel A."/>
            <person name="Donnadieu C."/>
            <person name="Desvignes T."/>
            <person name="Floi Bucao C."/>
            <person name="Jouanno E."/>
            <person name="Wen M."/>
            <person name="Mejri S."/>
            <person name="Dirks R."/>
            <person name="Jansen H."/>
            <person name="Henkel C."/>
            <person name="Chen W.J."/>
            <person name="Zahm M."/>
            <person name="Cabau C."/>
            <person name="Klopp C."/>
            <person name="Thompson A.W."/>
            <person name="Robinson-Rechavi M."/>
            <person name="Braasch I."/>
            <person name="Lecointre G."/>
            <person name="Bobe J."/>
            <person name="Postlethwait J.H."/>
            <person name="Berthelot C."/>
            <person name="Roest Crollius H."/>
            <person name="Guiguen Y."/>
        </authorList>
    </citation>
    <scope>NUCLEOTIDE SEQUENCE</scope>
    <source>
        <strain evidence="4">WJC10195</strain>
    </source>
</reference>
<feature type="compositionally biased region" description="Low complexity" evidence="3">
    <location>
        <begin position="140"/>
        <end position="152"/>
    </location>
</feature>
<evidence type="ECO:0000256" key="3">
    <source>
        <dbReference type="SAM" id="MobiDB-lite"/>
    </source>
</evidence>
<comment type="subcellular location">
    <subcellularLocation>
        <location evidence="1">Cytoplasm</location>
    </subcellularLocation>
</comment>
<evidence type="ECO:0000256" key="2">
    <source>
        <dbReference type="ARBA" id="ARBA00022490"/>
    </source>
</evidence>
<dbReference type="AlphaFoldDB" id="A0A9Q1ECP2"/>
<gene>
    <name evidence="4" type="ORF">SKAU_G00376020</name>
</gene>
<dbReference type="EMBL" id="JAINUF010000019">
    <property type="protein sequence ID" value="KAJ8336382.1"/>
    <property type="molecule type" value="Genomic_DNA"/>
</dbReference>
<feature type="region of interest" description="Disordered" evidence="3">
    <location>
        <begin position="130"/>
        <end position="184"/>
    </location>
</feature>
<keyword evidence="2" id="KW-0963">Cytoplasm</keyword>
<keyword evidence="5" id="KW-1185">Reference proteome</keyword>
<name>A0A9Q1ECP2_SYNKA</name>
<accession>A0A9Q1ECP2</accession>
<sequence length="200" mass="21616">GSVKGRSSGSLSSSSKSEESEKAEPPWRLRITERFKLHLRSSADDMFGVSGGGGTPSRTRSPEARKKKSIRRRHTMGGQRDFAQLSAVINDDWKGGAGRGAELSAVDRLKPKCSSQDFSIREWIVRERCRSGNAEGGDDPAPSTTEPTPTSAQDHLLGAEQLNGETPPGKSRGALSLAADAHPHKLSGAQVVRSRFYQYL</sequence>
<organism evidence="4 5">
    <name type="scientific">Synaphobranchus kaupii</name>
    <name type="common">Kaup's arrowtooth eel</name>
    <dbReference type="NCBI Taxonomy" id="118154"/>
    <lineage>
        <taxon>Eukaryota</taxon>
        <taxon>Metazoa</taxon>
        <taxon>Chordata</taxon>
        <taxon>Craniata</taxon>
        <taxon>Vertebrata</taxon>
        <taxon>Euteleostomi</taxon>
        <taxon>Actinopterygii</taxon>
        <taxon>Neopterygii</taxon>
        <taxon>Teleostei</taxon>
        <taxon>Anguilliformes</taxon>
        <taxon>Synaphobranchidae</taxon>
        <taxon>Synaphobranchus</taxon>
    </lineage>
</organism>
<dbReference type="Proteomes" id="UP001152622">
    <property type="component" value="Chromosome 19"/>
</dbReference>
<dbReference type="OrthoDB" id="6281275at2759"/>
<feature type="non-terminal residue" evidence="4">
    <location>
        <position position="1"/>
    </location>
</feature>
<evidence type="ECO:0000313" key="4">
    <source>
        <dbReference type="EMBL" id="KAJ8336382.1"/>
    </source>
</evidence>
<dbReference type="PANTHER" id="PTHR23175">
    <property type="entry name" value="PDZ DOMAIN-CONTAINING PROTEIN"/>
    <property type="match status" value="1"/>
</dbReference>
<feature type="compositionally biased region" description="Basic residues" evidence="3">
    <location>
        <begin position="65"/>
        <end position="75"/>
    </location>
</feature>
<protein>
    <submittedName>
        <fullName evidence="4">Uncharacterized protein</fullName>
    </submittedName>
</protein>
<feature type="region of interest" description="Disordered" evidence="3">
    <location>
        <begin position="42"/>
        <end position="79"/>
    </location>
</feature>
<comment type="caution">
    <text evidence="4">The sequence shown here is derived from an EMBL/GenBank/DDBJ whole genome shotgun (WGS) entry which is preliminary data.</text>
</comment>
<dbReference type="PANTHER" id="PTHR23175:SF16">
    <property type="entry name" value="RHO GTPASE-ACTIVATING PROTEIN 21"/>
    <property type="match status" value="1"/>
</dbReference>
<feature type="compositionally biased region" description="Low complexity" evidence="3">
    <location>
        <begin position="1"/>
        <end position="15"/>
    </location>
</feature>
<feature type="region of interest" description="Disordered" evidence="3">
    <location>
        <begin position="1"/>
        <end position="27"/>
    </location>
</feature>
<feature type="compositionally biased region" description="Basic and acidic residues" evidence="3">
    <location>
        <begin position="16"/>
        <end position="27"/>
    </location>
</feature>
<dbReference type="GO" id="GO:0005737">
    <property type="term" value="C:cytoplasm"/>
    <property type="evidence" value="ECO:0007669"/>
    <property type="project" value="UniProtKB-SubCell"/>
</dbReference>
<proteinExistence type="predicted"/>
<evidence type="ECO:0000256" key="1">
    <source>
        <dbReference type="ARBA" id="ARBA00004496"/>
    </source>
</evidence>